<evidence type="ECO:0000313" key="1">
    <source>
        <dbReference type="Proteomes" id="UP000095283"/>
    </source>
</evidence>
<organism evidence="1 2">
    <name type="scientific">Heterorhabditis bacteriophora</name>
    <name type="common">Entomopathogenic nematode worm</name>
    <dbReference type="NCBI Taxonomy" id="37862"/>
    <lineage>
        <taxon>Eukaryota</taxon>
        <taxon>Metazoa</taxon>
        <taxon>Ecdysozoa</taxon>
        <taxon>Nematoda</taxon>
        <taxon>Chromadorea</taxon>
        <taxon>Rhabditida</taxon>
        <taxon>Rhabditina</taxon>
        <taxon>Rhabditomorpha</taxon>
        <taxon>Strongyloidea</taxon>
        <taxon>Heterorhabditidae</taxon>
        <taxon>Heterorhabditis</taxon>
    </lineage>
</organism>
<dbReference type="Proteomes" id="UP000095283">
    <property type="component" value="Unplaced"/>
</dbReference>
<accession>A0A1I7WWW4</accession>
<name>A0A1I7WWW4_HETBA</name>
<evidence type="ECO:0000313" key="2">
    <source>
        <dbReference type="WBParaSite" id="Hba_09589"/>
    </source>
</evidence>
<proteinExistence type="predicted"/>
<reference evidence="2" key="1">
    <citation type="submission" date="2016-11" db="UniProtKB">
        <authorList>
            <consortium name="WormBaseParasite"/>
        </authorList>
    </citation>
    <scope>IDENTIFICATION</scope>
</reference>
<dbReference type="WBParaSite" id="Hba_09589">
    <property type="protein sequence ID" value="Hba_09589"/>
    <property type="gene ID" value="Hba_09589"/>
</dbReference>
<dbReference type="AlphaFoldDB" id="A0A1I7WWW4"/>
<keyword evidence="1" id="KW-1185">Reference proteome</keyword>
<protein>
    <submittedName>
        <fullName evidence="2">Uncharacterized protein</fullName>
    </submittedName>
</protein>
<sequence>MIARCIQHDVIIDFISNLYSSVVNAASFLNLLNNYHSTRQAANAQPIDRLLSLVMSQYPSLSEFAAPTEYTYSDMLNASFTTHNCTPMGNAVRPISYSYSDQNSQASFYQNSLWISPNSFQSDIIHSYSQPVTADTYYEMQMIDLPLANEGSSIRPKEQILEEIVRECEEIERRSSPSSHGGSSPISVSFAIFLIPNIQSLHNFFKIF</sequence>